<comment type="caution">
    <text evidence="1">The sequence shown here is derived from an EMBL/GenBank/DDBJ whole genome shotgun (WGS) entry which is preliminary data.</text>
</comment>
<dbReference type="Proteomes" id="UP001138921">
    <property type="component" value="Unassembled WGS sequence"/>
</dbReference>
<reference evidence="1" key="1">
    <citation type="journal article" date="2021" name="Microorganisms">
        <title>Phylogenomic Reconstruction and Metabolic Potential of the Genus Aminobacter.</title>
        <authorList>
            <person name="Artuso I."/>
            <person name="Turrini P."/>
            <person name="Pirolo M."/>
            <person name="Lugli G.A."/>
            <person name="Ventura M."/>
            <person name="Visca P."/>
        </authorList>
    </citation>
    <scope>NUCLEOTIDE SEQUENCE</scope>
    <source>
        <strain evidence="1">LMG 26462</strain>
    </source>
</reference>
<keyword evidence="2" id="KW-1185">Reference proteome</keyword>
<protein>
    <submittedName>
        <fullName evidence="1">Uncharacterized protein</fullName>
    </submittedName>
</protein>
<evidence type="ECO:0000313" key="2">
    <source>
        <dbReference type="Proteomes" id="UP001138921"/>
    </source>
</evidence>
<proteinExistence type="predicted"/>
<gene>
    <name evidence="1" type="ORF">J1C56_15690</name>
</gene>
<accession>A0A9X1AC07</accession>
<sequence>MKTLLVLAHPGHELRVFHWMECVSPEVFILTDGSGGSQAPRTSYSAEVVARAGAKAGQPFGAMSDRLWYDAILAKDPDPFRQFADAVFNAAEGADAVTVVSDAVDGYNPVHDLTSAIGTSVCMRLRQAGIAMTDHLVSAAVPGVTGCEALEVRLDADARERKLNAVRAYAPLADEARRVLAEAPDSFSHEVLHRQDFHWSDDFVPFWEKLARDRVSTGRYTHAITYRDHVLPIARLLMG</sequence>
<evidence type="ECO:0000313" key="1">
    <source>
        <dbReference type="EMBL" id="MBT1157040.1"/>
    </source>
</evidence>
<name>A0A9X1AC07_9HYPH</name>
<dbReference type="EMBL" id="JAFLWW010000004">
    <property type="protein sequence ID" value="MBT1157040.1"/>
    <property type="molecule type" value="Genomic_DNA"/>
</dbReference>
<dbReference type="AlphaFoldDB" id="A0A9X1AC07"/>
<reference evidence="1" key="2">
    <citation type="submission" date="2021-03" db="EMBL/GenBank/DDBJ databases">
        <authorList>
            <person name="Artuso I."/>
            <person name="Turrini P."/>
            <person name="Pirolo M."/>
            <person name="Lugli G.A."/>
            <person name="Ventura M."/>
            <person name="Visca P."/>
        </authorList>
    </citation>
    <scope>NUCLEOTIDE SEQUENCE</scope>
    <source>
        <strain evidence="1">LMG 26462</strain>
    </source>
</reference>
<organism evidence="1 2">
    <name type="scientific">Aminobacter anthyllidis</name>
    <dbReference type="NCBI Taxonomy" id="1035067"/>
    <lineage>
        <taxon>Bacteria</taxon>
        <taxon>Pseudomonadati</taxon>
        <taxon>Pseudomonadota</taxon>
        <taxon>Alphaproteobacteria</taxon>
        <taxon>Hyphomicrobiales</taxon>
        <taxon>Phyllobacteriaceae</taxon>
        <taxon>Aminobacter</taxon>
    </lineage>
</organism>
<dbReference type="RefSeq" id="WP_214390991.1">
    <property type="nucleotide sequence ID" value="NZ_JAFLWW010000004.1"/>
</dbReference>